<dbReference type="Proteomes" id="UP000253727">
    <property type="component" value="Unassembled WGS sequence"/>
</dbReference>
<dbReference type="AlphaFoldDB" id="A0A369Q6J7"/>
<accession>A0A369Q6J7</accession>
<organism evidence="2 3">
    <name type="scientific">Alteripontixanthobacter maritimus</name>
    <dbReference type="NCBI Taxonomy" id="2161824"/>
    <lineage>
        <taxon>Bacteria</taxon>
        <taxon>Pseudomonadati</taxon>
        <taxon>Pseudomonadota</taxon>
        <taxon>Alphaproteobacteria</taxon>
        <taxon>Sphingomonadales</taxon>
        <taxon>Erythrobacteraceae</taxon>
        <taxon>Alteripontixanthobacter</taxon>
    </lineage>
</organism>
<dbReference type="RefSeq" id="WP_115365548.1">
    <property type="nucleotide sequence ID" value="NZ_QBKA01000002.1"/>
</dbReference>
<name>A0A369Q6J7_9SPHN</name>
<evidence type="ECO:0000313" key="3">
    <source>
        <dbReference type="Proteomes" id="UP000253727"/>
    </source>
</evidence>
<feature type="region of interest" description="Disordered" evidence="1">
    <location>
        <begin position="44"/>
        <end position="63"/>
    </location>
</feature>
<reference evidence="2 3" key="1">
    <citation type="submission" date="2018-04" db="EMBL/GenBank/DDBJ databases">
        <title>Altererythrobacter sp. HME9302 genome sequencing and assembly.</title>
        <authorList>
            <person name="Kang H."/>
            <person name="Kim H."/>
            <person name="Joh K."/>
        </authorList>
    </citation>
    <scope>NUCLEOTIDE SEQUENCE [LARGE SCALE GENOMIC DNA]</scope>
    <source>
        <strain evidence="2 3">HME9302</strain>
    </source>
</reference>
<evidence type="ECO:0000256" key="1">
    <source>
        <dbReference type="SAM" id="MobiDB-lite"/>
    </source>
</evidence>
<gene>
    <name evidence="2" type="ORF">HME9302_00320</name>
</gene>
<proteinExistence type="predicted"/>
<keyword evidence="3" id="KW-1185">Reference proteome</keyword>
<sequence length="133" mass="14494">MTQSTDAARIARLRRMQRVRAIERTTAMRDAAEQMDRHRRLETLARRSETLAPKPVTGPASGADLAASASFTAQVSALIRQTAQDSRDAAGEATLAATRLAQADHRCTVLRDRADDAVRDLARDLARNVKGKG</sequence>
<evidence type="ECO:0000313" key="2">
    <source>
        <dbReference type="EMBL" id="RDC59135.1"/>
    </source>
</evidence>
<protein>
    <submittedName>
        <fullName evidence="2">Uncharacterized protein</fullName>
    </submittedName>
</protein>
<comment type="caution">
    <text evidence="2">The sequence shown here is derived from an EMBL/GenBank/DDBJ whole genome shotgun (WGS) entry which is preliminary data.</text>
</comment>
<dbReference type="EMBL" id="QBKA01000002">
    <property type="protein sequence ID" value="RDC59135.1"/>
    <property type="molecule type" value="Genomic_DNA"/>
</dbReference>